<protein>
    <submittedName>
        <fullName evidence="1">Uncharacterized protein</fullName>
    </submittedName>
</protein>
<gene>
    <name evidence="1" type="ORF">SETTUDRAFT_168641</name>
</gene>
<keyword evidence="2" id="KW-1185">Reference proteome</keyword>
<proteinExistence type="predicted"/>
<accession>R0IUF6</accession>
<dbReference type="RefSeq" id="XP_008024287.1">
    <property type="nucleotide sequence ID" value="XM_008026096.1"/>
</dbReference>
<dbReference type="Proteomes" id="UP000016935">
    <property type="component" value="Unassembled WGS sequence"/>
</dbReference>
<evidence type="ECO:0000313" key="2">
    <source>
        <dbReference type="Proteomes" id="UP000016935"/>
    </source>
</evidence>
<sequence>MCIARTPSTTEFGFTPDNKTEAGTPRLRPLSLSPQRHERIFLQLSVPRRPRCHCLSWAKSEVSRTTSGLLHPCFLDSILSRSCGLLIRYRHMCRCGNAMVCMRLNTLSDMHGFDVCISISSAGLGLDCNAKFLSGLVPDRLVGLASVKWLMVVE</sequence>
<dbReference type="GeneID" id="19400610"/>
<dbReference type="AlphaFoldDB" id="R0IUF6"/>
<reference evidence="1 2" key="2">
    <citation type="journal article" date="2013" name="PLoS Genet.">
        <title>Comparative genome structure, secondary metabolite, and effector coding capacity across Cochliobolus pathogens.</title>
        <authorList>
            <person name="Condon B.J."/>
            <person name="Leng Y."/>
            <person name="Wu D."/>
            <person name="Bushley K.E."/>
            <person name="Ohm R.A."/>
            <person name="Otillar R."/>
            <person name="Martin J."/>
            <person name="Schackwitz W."/>
            <person name="Grimwood J."/>
            <person name="MohdZainudin N."/>
            <person name="Xue C."/>
            <person name="Wang R."/>
            <person name="Manning V.A."/>
            <person name="Dhillon B."/>
            <person name="Tu Z.J."/>
            <person name="Steffenson B.J."/>
            <person name="Salamov A."/>
            <person name="Sun H."/>
            <person name="Lowry S."/>
            <person name="LaButti K."/>
            <person name="Han J."/>
            <person name="Copeland A."/>
            <person name="Lindquist E."/>
            <person name="Barry K."/>
            <person name="Schmutz J."/>
            <person name="Baker S.E."/>
            <person name="Ciuffetti L.M."/>
            <person name="Grigoriev I.V."/>
            <person name="Zhong S."/>
            <person name="Turgeon B.G."/>
        </authorList>
    </citation>
    <scope>NUCLEOTIDE SEQUENCE [LARGE SCALE GENOMIC DNA]</scope>
    <source>
        <strain evidence="2">28A</strain>
    </source>
</reference>
<evidence type="ECO:0000313" key="1">
    <source>
        <dbReference type="EMBL" id="EOA88261.1"/>
    </source>
</evidence>
<organism evidence="1 2">
    <name type="scientific">Exserohilum turcicum (strain 28A)</name>
    <name type="common">Northern leaf blight fungus</name>
    <name type="synonym">Setosphaeria turcica</name>
    <dbReference type="NCBI Taxonomy" id="671987"/>
    <lineage>
        <taxon>Eukaryota</taxon>
        <taxon>Fungi</taxon>
        <taxon>Dikarya</taxon>
        <taxon>Ascomycota</taxon>
        <taxon>Pezizomycotina</taxon>
        <taxon>Dothideomycetes</taxon>
        <taxon>Pleosporomycetidae</taxon>
        <taxon>Pleosporales</taxon>
        <taxon>Pleosporineae</taxon>
        <taxon>Pleosporaceae</taxon>
        <taxon>Exserohilum</taxon>
    </lineage>
</organism>
<reference evidence="1 2" key="1">
    <citation type="journal article" date="2012" name="PLoS Pathog.">
        <title>Diverse lifestyles and strategies of plant pathogenesis encoded in the genomes of eighteen Dothideomycetes fungi.</title>
        <authorList>
            <person name="Ohm R.A."/>
            <person name="Feau N."/>
            <person name="Henrissat B."/>
            <person name="Schoch C.L."/>
            <person name="Horwitz B.A."/>
            <person name="Barry K.W."/>
            <person name="Condon B.J."/>
            <person name="Copeland A.C."/>
            <person name="Dhillon B."/>
            <person name="Glaser F."/>
            <person name="Hesse C.N."/>
            <person name="Kosti I."/>
            <person name="LaButti K."/>
            <person name="Lindquist E.A."/>
            <person name="Lucas S."/>
            <person name="Salamov A.A."/>
            <person name="Bradshaw R.E."/>
            <person name="Ciuffetti L."/>
            <person name="Hamelin R.C."/>
            <person name="Kema G.H.J."/>
            <person name="Lawrence C."/>
            <person name="Scott J.A."/>
            <person name="Spatafora J.W."/>
            <person name="Turgeon B.G."/>
            <person name="de Wit P.J.G.M."/>
            <person name="Zhong S."/>
            <person name="Goodwin S.B."/>
            <person name="Grigoriev I.V."/>
        </authorList>
    </citation>
    <scope>NUCLEOTIDE SEQUENCE [LARGE SCALE GENOMIC DNA]</scope>
    <source>
        <strain evidence="2">28A</strain>
    </source>
</reference>
<dbReference type="EMBL" id="KB908548">
    <property type="protein sequence ID" value="EOA88261.1"/>
    <property type="molecule type" value="Genomic_DNA"/>
</dbReference>
<dbReference type="HOGENOM" id="CLU_1705344_0_0_1"/>
<name>R0IUF6_EXST2</name>